<evidence type="ECO:0000259" key="1">
    <source>
        <dbReference type="PROSITE" id="PS50041"/>
    </source>
</evidence>
<dbReference type="CDD" id="cd00037">
    <property type="entry name" value="CLECT"/>
    <property type="match status" value="1"/>
</dbReference>
<feature type="domain" description="C-type lectin" evidence="1">
    <location>
        <begin position="114"/>
        <end position="272"/>
    </location>
</feature>
<dbReference type="InterPro" id="IPR016187">
    <property type="entry name" value="CTDL_fold"/>
</dbReference>
<dbReference type="AlphaFoldDB" id="A0AAD4K7R6"/>
<dbReference type="InterPro" id="IPR016186">
    <property type="entry name" value="C-type_lectin-like/link_sf"/>
</dbReference>
<dbReference type="Gene3D" id="3.10.100.10">
    <property type="entry name" value="Mannose-Binding Protein A, subunit A"/>
    <property type="match status" value="1"/>
</dbReference>
<dbReference type="SUPFAM" id="SSF56436">
    <property type="entry name" value="C-type lectin-like"/>
    <property type="match status" value="1"/>
</dbReference>
<protein>
    <recommendedName>
        <fullName evidence="1">C-type lectin domain-containing protein</fullName>
    </recommendedName>
</protein>
<comment type="caution">
    <text evidence="2">The sequence shown here is derived from an EMBL/GenBank/DDBJ whole genome shotgun (WGS) entry which is preliminary data.</text>
</comment>
<proteinExistence type="predicted"/>
<sequence>MLHLQQYILSKQYANGSVFSTSGSSYYSDNPFKWEALDEGLNYTKWLPGEAPPPACNLGLQLVNSELYMIRTWGYDQMGKSWEMMLLALLLLASYACVYKHFWTPRCMKPFVEIGSSCYFFSTNKAPTYEYYKVSYKGRVLSVPAMLDWLHAGFACEVIDANARLLSVESVEEMRHLASYMLHHAHAQTHPHFWTGGHRGSMASSVFDPLSMKYFYWHNEPQPMNYSNFAPAEPEGENKRYPQGYCVYLDFMKPDLVMRSANCQHHMAFVCKLSWQR</sequence>
<dbReference type="EMBL" id="JAJJHW010001127">
    <property type="protein sequence ID" value="KAH8377661.1"/>
    <property type="molecule type" value="Genomic_DNA"/>
</dbReference>
<evidence type="ECO:0000313" key="3">
    <source>
        <dbReference type="Proteomes" id="UP001200034"/>
    </source>
</evidence>
<dbReference type="Proteomes" id="UP001200034">
    <property type="component" value="Unassembled WGS sequence"/>
</dbReference>
<gene>
    <name evidence="2" type="ORF">KR093_006543</name>
</gene>
<keyword evidence="3" id="KW-1185">Reference proteome</keyword>
<reference evidence="2" key="1">
    <citation type="journal article" date="2021" name="Mol. Ecol. Resour.">
        <title>Phylogenomic analyses of the genus Drosophila reveals genomic signals of climate adaptation.</title>
        <authorList>
            <person name="Li F."/>
            <person name="Rane R.V."/>
            <person name="Luria V."/>
            <person name="Xiong Z."/>
            <person name="Chen J."/>
            <person name="Li Z."/>
            <person name="Catullo R.A."/>
            <person name="Griffin P.C."/>
            <person name="Schiffer M."/>
            <person name="Pearce S."/>
            <person name="Lee S.F."/>
            <person name="McElroy K."/>
            <person name="Stocker A."/>
            <person name="Shirriffs J."/>
            <person name="Cockerell F."/>
            <person name="Coppin C."/>
            <person name="Sgro C.M."/>
            <person name="Karger A."/>
            <person name="Cain J.W."/>
            <person name="Weber J.A."/>
            <person name="Santpere G."/>
            <person name="Kirschner M.W."/>
            <person name="Hoffmann A.A."/>
            <person name="Oakeshott J.G."/>
            <person name="Zhang G."/>
        </authorList>
    </citation>
    <scope>NUCLEOTIDE SEQUENCE</scope>
    <source>
        <strain evidence="2">BGI-SZ-2011g</strain>
    </source>
</reference>
<accession>A0AAD4K7R6</accession>
<organism evidence="2 3">
    <name type="scientific">Drosophila rubida</name>
    <dbReference type="NCBI Taxonomy" id="30044"/>
    <lineage>
        <taxon>Eukaryota</taxon>
        <taxon>Metazoa</taxon>
        <taxon>Ecdysozoa</taxon>
        <taxon>Arthropoda</taxon>
        <taxon>Hexapoda</taxon>
        <taxon>Insecta</taxon>
        <taxon>Pterygota</taxon>
        <taxon>Neoptera</taxon>
        <taxon>Endopterygota</taxon>
        <taxon>Diptera</taxon>
        <taxon>Brachycera</taxon>
        <taxon>Muscomorpha</taxon>
        <taxon>Ephydroidea</taxon>
        <taxon>Drosophilidae</taxon>
        <taxon>Drosophila</taxon>
    </lineage>
</organism>
<dbReference type="InterPro" id="IPR001304">
    <property type="entry name" value="C-type_lectin-like"/>
</dbReference>
<dbReference type="SMART" id="SM00034">
    <property type="entry name" value="CLECT"/>
    <property type="match status" value="1"/>
</dbReference>
<evidence type="ECO:0000313" key="2">
    <source>
        <dbReference type="EMBL" id="KAH8377661.1"/>
    </source>
</evidence>
<name>A0AAD4K7R6_9MUSC</name>
<dbReference type="PROSITE" id="PS50041">
    <property type="entry name" value="C_TYPE_LECTIN_2"/>
    <property type="match status" value="1"/>
</dbReference>